<dbReference type="EMBL" id="KL142378">
    <property type="protein sequence ID" value="KDR76515.1"/>
    <property type="molecule type" value="Genomic_DNA"/>
</dbReference>
<keyword evidence="2" id="KW-1185">Reference proteome</keyword>
<evidence type="ECO:0000313" key="1">
    <source>
        <dbReference type="EMBL" id="KDR76515.1"/>
    </source>
</evidence>
<dbReference type="AlphaFoldDB" id="A0A067T009"/>
<evidence type="ECO:0000313" key="2">
    <source>
        <dbReference type="Proteomes" id="UP000027222"/>
    </source>
</evidence>
<reference evidence="2" key="1">
    <citation type="journal article" date="2014" name="Proc. Natl. Acad. Sci. U.S.A.">
        <title>Extensive sampling of basidiomycete genomes demonstrates inadequacy of the white-rot/brown-rot paradigm for wood decay fungi.</title>
        <authorList>
            <person name="Riley R."/>
            <person name="Salamov A.A."/>
            <person name="Brown D.W."/>
            <person name="Nagy L.G."/>
            <person name="Floudas D."/>
            <person name="Held B.W."/>
            <person name="Levasseur A."/>
            <person name="Lombard V."/>
            <person name="Morin E."/>
            <person name="Otillar R."/>
            <person name="Lindquist E.A."/>
            <person name="Sun H."/>
            <person name="LaButti K.M."/>
            <person name="Schmutz J."/>
            <person name="Jabbour D."/>
            <person name="Luo H."/>
            <person name="Baker S.E."/>
            <person name="Pisabarro A.G."/>
            <person name="Walton J.D."/>
            <person name="Blanchette R.A."/>
            <person name="Henrissat B."/>
            <person name="Martin F."/>
            <person name="Cullen D."/>
            <person name="Hibbett D.S."/>
            <person name="Grigoriev I.V."/>
        </authorList>
    </citation>
    <scope>NUCLEOTIDE SEQUENCE [LARGE SCALE GENOMIC DNA]</scope>
    <source>
        <strain evidence="2">CBS 339.88</strain>
    </source>
</reference>
<dbReference type="Proteomes" id="UP000027222">
    <property type="component" value="Unassembled WGS sequence"/>
</dbReference>
<feature type="non-terminal residue" evidence="1">
    <location>
        <position position="1"/>
    </location>
</feature>
<gene>
    <name evidence="1" type="ORF">GALMADRAFT_1328284</name>
</gene>
<organism evidence="1 2">
    <name type="scientific">Galerina marginata (strain CBS 339.88)</name>
    <dbReference type="NCBI Taxonomy" id="685588"/>
    <lineage>
        <taxon>Eukaryota</taxon>
        <taxon>Fungi</taxon>
        <taxon>Dikarya</taxon>
        <taxon>Basidiomycota</taxon>
        <taxon>Agaricomycotina</taxon>
        <taxon>Agaricomycetes</taxon>
        <taxon>Agaricomycetidae</taxon>
        <taxon>Agaricales</taxon>
        <taxon>Agaricineae</taxon>
        <taxon>Strophariaceae</taxon>
        <taxon>Galerina</taxon>
    </lineage>
</organism>
<accession>A0A067T009</accession>
<protein>
    <submittedName>
        <fullName evidence="1">Uncharacterized protein</fullName>
    </submittedName>
</protein>
<sequence length="435" mass="48220">RHSFDLFLICRQNPQVVGHNKDRIVFDNKVAETVEVHHSYTLRLDQKGQYILDAGVVNGVCPGSEFTIYADRGGLLRLPNLGVIVPYKFHPFRTIMGRLSGPDPTLDKAAFAIQTRTGALAELKVFISPDMPLLPDFVGMQSITIVDDPSVAHLVVERENDETAFVILDKRLTAHGIAKYAHKAKADDMITVLQGAAHYYYHLNRSYLTSKYIEKGIEMEFFKLDESTDQYDEDTLPLASRLSGENLLKDGVITLSLRDDVDDIYGIRITNTSGLDLYPSIFYFNNRELSISTTNFQVDSPLPKHGGTLNLGFGYGYRKGYQYFMPSGLDVDVGFLKCFFPTSPVDLSNIATLSVNLSDITALSVDLSNVDSSQTATSPVGPPQTATSPVDLPNVFQKPVSILKSSGKGRLPMRLYDAWGCIVIPVVQRRVKIVA</sequence>
<name>A0A067T009_GALM3</name>
<dbReference type="OrthoDB" id="3223806at2759"/>
<proteinExistence type="predicted"/>
<dbReference type="HOGENOM" id="CLU_631003_0_0_1"/>